<protein>
    <submittedName>
        <fullName evidence="1">Uncharacterized protein</fullName>
    </submittedName>
</protein>
<gene>
    <name evidence="1" type="ORF">mv_L1053</name>
</gene>
<sequence length="165" mass="18558">MIINIIFTMSYSYDTHQGTSSVVVNGNFNNVNVGGIIKGGFGLVSVFKYFAGFFTFGKSVESTNDNINISDNDIFLVNIKISPEIIFSFERDNDVKNIQMVIFSSNKESAIKESIKYLTDTCLYGAKEHDLYSNLRGKDLSLILSQSIIDIEHVKSNRILNYQLN</sequence>
<name>H2EFJ0_9VIRU</name>
<dbReference type="EMBL" id="JN885999">
    <property type="protein sequence ID" value="AEX63255.1"/>
    <property type="molecule type" value="Genomic_DNA"/>
</dbReference>
<proteinExistence type="predicted"/>
<reference evidence="1" key="1">
    <citation type="submission" date="2011-10" db="EMBL/GenBank/DDBJ databases">
        <title>Provirophages and transpovirons: unique mobilome of giant viruses.</title>
        <authorList>
            <person name="Desnues C."/>
            <person name="LaScola B."/>
            <person name="Yutin N."/>
            <person name="Fournous G."/>
            <person name="Koonin E."/>
            <person name="Raoult D."/>
        </authorList>
    </citation>
    <scope>NUCLEOTIDE SEQUENCE</scope>
    <source>
        <strain evidence="1">Mv13-mv</strain>
    </source>
</reference>
<accession>H2EFJ0</accession>
<evidence type="ECO:0000313" key="1">
    <source>
        <dbReference type="EMBL" id="AEX63255.1"/>
    </source>
</evidence>
<organism evidence="1">
    <name type="scientific">Moumouvirus sp. 'Monve'</name>
    <dbReference type="NCBI Taxonomy" id="1128131"/>
    <lineage>
        <taxon>Viruses</taxon>
        <taxon>Varidnaviria</taxon>
        <taxon>Bamfordvirae</taxon>
        <taxon>Nucleocytoviricota</taxon>
        <taxon>Megaviricetes</taxon>
        <taxon>Imitervirales</taxon>
        <taxon>Mimiviridae</taxon>
        <taxon>Megamimivirinae</taxon>
        <taxon>Moumouvirus</taxon>
    </lineage>
</organism>